<keyword evidence="1" id="KW-1133">Transmembrane helix</keyword>
<organism evidence="2 3">
    <name type="scientific">Natronobacterium texcoconense</name>
    <dbReference type="NCBI Taxonomy" id="1095778"/>
    <lineage>
        <taxon>Archaea</taxon>
        <taxon>Methanobacteriati</taxon>
        <taxon>Methanobacteriota</taxon>
        <taxon>Stenosarchaea group</taxon>
        <taxon>Halobacteria</taxon>
        <taxon>Halobacteriales</taxon>
        <taxon>Natrialbaceae</taxon>
        <taxon>Natronobacterium</taxon>
    </lineage>
</organism>
<evidence type="ECO:0000313" key="2">
    <source>
        <dbReference type="EMBL" id="SDR29444.1"/>
    </source>
</evidence>
<accession>A0A1H1HVK6</accession>
<protein>
    <submittedName>
        <fullName evidence="2">Uncharacterized protein</fullName>
    </submittedName>
</protein>
<name>A0A1H1HVK6_NATTX</name>
<keyword evidence="1" id="KW-0472">Membrane</keyword>
<dbReference type="EMBL" id="FNLC01000003">
    <property type="protein sequence ID" value="SDR29444.1"/>
    <property type="molecule type" value="Genomic_DNA"/>
</dbReference>
<evidence type="ECO:0000313" key="3">
    <source>
        <dbReference type="Proteomes" id="UP000198848"/>
    </source>
</evidence>
<dbReference type="Proteomes" id="UP000198848">
    <property type="component" value="Unassembled WGS sequence"/>
</dbReference>
<gene>
    <name evidence="2" type="ORF">SAMN04489842_3084</name>
</gene>
<dbReference type="RefSeq" id="WP_170831049.1">
    <property type="nucleotide sequence ID" value="NZ_FNLC01000003.1"/>
</dbReference>
<proteinExistence type="predicted"/>
<sequence>MRLSTILVVVGILLILIPIPILPPLVGAAIGLVILLIGLFFRFLGL</sequence>
<keyword evidence="1" id="KW-0812">Transmembrane</keyword>
<keyword evidence="3" id="KW-1185">Reference proteome</keyword>
<dbReference type="AlphaFoldDB" id="A0A1H1HVK6"/>
<evidence type="ECO:0000256" key="1">
    <source>
        <dbReference type="SAM" id="Phobius"/>
    </source>
</evidence>
<reference evidence="3" key="1">
    <citation type="submission" date="2016-10" db="EMBL/GenBank/DDBJ databases">
        <authorList>
            <person name="Varghese N."/>
            <person name="Submissions S."/>
        </authorList>
    </citation>
    <scope>NUCLEOTIDE SEQUENCE [LARGE SCALE GENOMIC DNA]</scope>
    <source>
        <strain evidence="3">DSM 24767</strain>
    </source>
</reference>
<feature type="transmembrane region" description="Helical" evidence="1">
    <location>
        <begin position="5"/>
        <end position="22"/>
    </location>
</feature>
<dbReference type="STRING" id="1095778.SAMN04489842_3084"/>